<dbReference type="GO" id="GO:0005524">
    <property type="term" value="F:ATP binding"/>
    <property type="evidence" value="ECO:0007669"/>
    <property type="project" value="UniProtKB-KW"/>
</dbReference>
<evidence type="ECO:0000256" key="5">
    <source>
        <dbReference type="SAM" id="Coils"/>
    </source>
</evidence>
<dbReference type="InterPro" id="IPR000330">
    <property type="entry name" value="SNF2_N"/>
</dbReference>
<feature type="domain" description="Helicase ATP-binding" evidence="6">
    <location>
        <begin position="115"/>
        <end position="287"/>
    </location>
</feature>
<evidence type="ECO:0000256" key="3">
    <source>
        <dbReference type="ARBA" id="ARBA00022806"/>
    </source>
</evidence>
<dbReference type="Gene3D" id="3.40.50.10810">
    <property type="entry name" value="Tandem AAA-ATPase domain"/>
    <property type="match status" value="1"/>
</dbReference>
<evidence type="ECO:0000256" key="1">
    <source>
        <dbReference type="ARBA" id="ARBA00022741"/>
    </source>
</evidence>
<dbReference type="InterPro" id="IPR038718">
    <property type="entry name" value="SNF2-like_sf"/>
</dbReference>
<dbReference type="HOGENOM" id="CLU_009519_0_0_10"/>
<dbReference type="InterPro" id="IPR014001">
    <property type="entry name" value="Helicase_ATP-bd"/>
</dbReference>
<dbReference type="GO" id="GO:0016787">
    <property type="term" value="F:hydrolase activity"/>
    <property type="evidence" value="ECO:0007669"/>
    <property type="project" value="UniProtKB-KW"/>
</dbReference>
<dbReference type="PROSITE" id="PS51194">
    <property type="entry name" value="HELICASE_CTER"/>
    <property type="match status" value="1"/>
</dbReference>
<dbReference type="InterPro" id="IPR001650">
    <property type="entry name" value="Helicase_C-like"/>
</dbReference>
<evidence type="ECO:0000313" key="8">
    <source>
        <dbReference type="EMBL" id="ABL64688.1"/>
    </source>
</evidence>
<dbReference type="Pfam" id="PF13020">
    <property type="entry name" value="NOV_C"/>
    <property type="match status" value="1"/>
</dbReference>
<name>A1BE61_CHLPD</name>
<sequence length="1169" mass="131672">MRIEDIIQGSSLTGLEPSTVATVIAVVPIADGAVRVIYQTPDGTLKERLLGRADEESVAVAISERPWSFDGDGEAFKLTVEAKRIDLAFLFDPMMAVHTSNVEPLPHQITAVYESMLPRQPLRFVLADDPGAGKTIMAGLYIRELIMRADARRIVIVAPGSLVEQWREELFEKFGLEFRVFTRDLEAATPSGNPFEDIDHLIVRLDQMARNEELQDKLCAAGWDLVVFDEAHKLAAHFFGNKMQKTGRFKLAEKLGEQTRHLLLMTATPHNGKEEDFQLFLSLLDSDRFYGKFRDGVHKVDCSDLIRRMVKEKLVKFDGTPLFPERKAYTVNYQLSDLEAALYEAVTDYVKTEMGKADQLDGKRKGSVGFALTSLQRRLASSPEAIFQSLKRRRERLERRLREEKMGARGQQLLAETLIDVPEDEDDFNAEEQETMEETLVVQATASQTISELEGEIIILHFLEQQAKALVASGKDRKWDELSRILQNEPQMRDAGGRMRKIIIFSEHRDTLNYLHEKIAGVLGSHDAIVVIHGAVHRDDRRKAQELFRSDPEIRVLVATDAAGEGINLQNANLMVNYDLPWNPNRLEQRFGRIHRIGQQEVCHLWNLVAKETREGDVYFRLLEKLQVVSDALKGEVFNVLGEVFDGISLKDLLLEAIRYGDKPEVRARLSHKIDIALDLDHLKEILNRDALAQESFSTERLFAVKEEMEKAEARRLQPFFVRSFFMKGFESLGGSIYPRESGRFEITRVPAELRERDRLITGRNRRDLAPVLHRYERVCFTKDAVRPVDKPGLAFANMIHPGHPLMLALSDLLLEQHANLLRQGTILVDPADDGDQPSLLFLLTHEVKSGDGMVISKRLQFVRVMPDGSATFAGWAPHLDLEPLASAQRPLLAETLAAPWLNAGLENRALALAASTLVPQHFSEVADRRIAHVDKTLAAVHERLTKEINFWSDRFEKLTDDKKAGKDVRLNLENVRRTLSDLEARLEHRKKELLSMRHVTSATPVVLSGALVIPAGLLRVLQGEPASCSSTFSANPAARSRIEQLAMHAVRIAEEARGCHVVDVSAQKCGWDITSYPPAIDGKQPESRHIEVKGRIKGATTITVTRNEMLYALNQAEKFVLAIVQIDENEQIDGPYYLRSPFDAEPGWGVSSINYNIQDLLALAGGNQ</sequence>
<evidence type="ECO:0000259" key="6">
    <source>
        <dbReference type="PROSITE" id="PS51192"/>
    </source>
</evidence>
<dbReference type="STRING" id="290317.Cpha266_0633"/>
<evidence type="ECO:0000256" key="4">
    <source>
        <dbReference type="ARBA" id="ARBA00022840"/>
    </source>
</evidence>
<protein>
    <submittedName>
        <fullName evidence="8">Helicase domain protein</fullName>
    </submittedName>
</protein>
<reference evidence="8 9" key="1">
    <citation type="submission" date="2006-12" db="EMBL/GenBank/DDBJ databases">
        <title>Complete sequence of Chlorobium phaeobacteroides DSM 266.</title>
        <authorList>
            <consortium name="US DOE Joint Genome Institute"/>
            <person name="Copeland A."/>
            <person name="Lucas S."/>
            <person name="Lapidus A."/>
            <person name="Barry K."/>
            <person name="Detter J.C."/>
            <person name="Glavina del Rio T."/>
            <person name="Hammon N."/>
            <person name="Israni S."/>
            <person name="Pitluck S."/>
            <person name="Goltsman E."/>
            <person name="Schmutz J."/>
            <person name="Larimer F."/>
            <person name="Land M."/>
            <person name="Hauser L."/>
            <person name="Mikhailova N."/>
            <person name="Li T."/>
            <person name="Overmann J."/>
            <person name="Bryant D.A."/>
            <person name="Richardson P."/>
        </authorList>
    </citation>
    <scope>NUCLEOTIDE SEQUENCE [LARGE SCALE GENOMIC DNA]</scope>
    <source>
        <strain evidence="8 9">DSM 266</strain>
    </source>
</reference>
<evidence type="ECO:0000259" key="7">
    <source>
        <dbReference type="PROSITE" id="PS51194"/>
    </source>
</evidence>
<proteinExistence type="predicted"/>
<dbReference type="InterPro" id="IPR027417">
    <property type="entry name" value="P-loop_NTPase"/>
</dbReference>
<keyword evidence="5" id="KW-0175">Coiled coil</keyword>
<keyword evidence="3 8" id="KW-0347">Helicase</keyword>
<gene>
    <name evidence="8" type="ordered locus">Cpha266_0633</name>
</gene>
<dbReference type="AlphaFoldDB" id="A1BE61"/>
<dbReference type="GO" id="GO:0004386">
    <property type="term" value="F:helicase activity"/>
    <property type="evidence" value="ECO:0007669"/>
    <property type="project" value="UniProtKB-KW"/>
</dbReference>
<feature type="coiled-coil region" evidence="5">
    <location>
        <begin position="942"/>
        <end position="993"/>
    </location>
</feature>
<keyword evidence="1" id="KW-0547">Nucleotide-binding</keyword>
<keyword evidence="2" id="KW-0378">Hydrolase</keyword>
<feature type="domain" description="Helicase C-terminal" evidence="7">
    <location>
        <begin position="491"/>
        <end position="648"/>
    </location>
</feature>
<dbReference type="PANTHER" id="PTHR45766">
    <property type="entry name" value="DNA ANNEALING HELICASE AND ENDONUCLEASE ZRANB3 FAMILY MEMBER"/>
    <property type="match status" value="1"/>
</dbReference>
<keyword evidence="4" id="KW-0067">ATP-binding</keyword>
<dbReference type="InterPro" id="IPR057342">
    <property type="entry name" value="DEXDc_RapA"/>
</dbReference>
<accession>A1BE61</accession>
<keyword evidence="9" id="KW-1185">Reference proteome</keyword>
<dbReference type="Gene3D" id="3.40.50.300">
    <property type="entry name" value="P-loop containing nucleotide triphosphate hydrolases"/>
    <property type="match status" value="1"/>
</dbReference>
<dbReference type="RefSeq" id="WP_011744521.1">
    <property type="nucleotide sequence ID" value="NC_008639.1"/>
</dbReference>
<organism evidence="8 9">
    <name type="scientific">Chlorobium phaeobacteroides (strain DSM 266 / SMG 266 / 2430)</name>
    <dbReference type="NCBI Taxonomy" id="290317"/>
    <lineage>
        <taxon>Bacteria</taxon>
        <taxon>Pseudomonadati</taxon>
        <taxon>Chlorobiota</taxon>
        <taxon>Chlorobiia</taxon>
        <taxon>Chlorobiales</taxon>
        <taxon>Chlorobiaceae</taxon>
        <taxon>Chlorobium/Pelodictyon group</taxon>
        <taxon>Chlorobium</taxon>
    </lineage>
</organism>
<dbReference type="Proteomes" id="UP000008701">
    <property type="component" value="Chromosome"/>
</dbReference>
<dbReference type="InterPro" id="IPR049730">
    <property type="entry name" value="SNF2/RAD54-like_C"/>
</dbReference>
<dbReference type="SUPFAM" id="SSF52540">
    <property type="entry name" value="P-loop containing nucleoside triphosphate hydrolases"/>
    <property type="match status" value="2"/>
</dbReference>
<dbReference type="KEGG" id="cph:Cpha266_0633"/>
<dbReference type="OrthoDB" id="9814088at2"/>
<dbReference type="EMBL" id="CP000492">
    <property type="protein sequence ID" value="ABL64688.1"/>
    <property type="molecule type" value="Genomic_DNA"/>
</dbReference>
<evidence type="ECO:0000313" key="9">
    <source>
        <dbReference type="Proteomes" id="UP000008701"/>
    </source>
</evidence>
<dbReference type="eggNOG" id="COG0553">
    <property type="taxonomic scope" value="Bacteria"/>
</dbReference>
<dbReference type="PANTHER" id="PTHR45766:SF6">
    <property type="entry name" value="SWI_SNF-RELATED MATRIX-ASSOCIATED ACTIN-DEPENDENT REGULATOR OF CHROMATIN SUBFAMILY A-LIKE PROTEIN 1"/>
    <property type="match status" value="1"/>
</dbReference>
<evidence type="ECO:0000256" key="2">
    <source>
        <dbReference type="ARBA" id="ARBA00022801"/>
    </source>
</evidence>
<dbReference type="Pfam" id="PF00271">
    <property type="entry name" value="Helicase_C"/>
    <property type="match status" value="1"/>
</dbReference>
<dbReference type="SMART" id="SM00490">
    <property type="entry name" value="HELICc"/>
    <property type="match status" value="1"/>
</dbReference>
<dbReference type="CDD" id="cd18793">
    <property type="entry name" value="SF2_C_SNF"/>
    <property type="match status" value="1"/>
</dbReference>
<dbReference type="PROSITE" id="PS51192">
    <property type="entry name" value="HELICASE_ATP_BIND_1"/>
    <property type="match status" value="1"/>
</dbReference>
<dbReference type="Pfam" id="PF00176">
    <property type="entry name" value="SNF2-rel_dom"/>
    <property type="match status" value="1"/>
</dbReference>
<dbReference type="InterPro" id="IPR024975">
    <property type="entry name" value="NOV_C"/>
</dbReference>
<dbReference type="CDD" id="cd18011">
    <property type="entry name" value="DEXDc_RapA"/>
    <property type="match status" value="1"/>
</dbReference>
<dbReference type="SMART" id="SM00487">
    <property type="entry name" value="DEXDc"/>
    <property type="match status" value="1"/>
</dbReference>